<dbReference type="EMBL" id="CCXZ01000127">
    <property type="protein sequence ID" value="CEG16245.1"/>
    <property type="molecule type" value="Genomic_DNA"/>
</dbReference>
<dbReference type="KEGG" id="xcr:J163_02070"/>
<sequence>MTSLSARIRRARALAAISQAELAKRVGVQRSAVTQWECTAGTTPSVGHLIQIACETAVCFEWLATGRGPSRAQEGLLDAAVQSGDFARDELESSVLVALRRASQRKRVAIAQIIELLTG</sequence>
<dbReference type="AlphaFoldDB" id="A0A0U5FGI1"/>
<dbReference type="Gene3D" id="1.10.260.40">
    <property type="entry name" value="lambda repressor-like DNA-binding domains"/>
    <property type="match status" value="1"/>
</dbReference>
<dbReference type="SMART" id="SM00530">
    <property type="entry name" value="HTH_XRE"/>
    <property type="match status" value="1"/>
</dbReference>
<dbReference type="KEGG" id="xcu:J159_02070"/>
<dbReference type="KEGG" id="xcf:J172_02073"/>
<accession>A0A0U5FGI1</accession>
<reference evidence="2 4" key="1">
    <citation type="submission" date="2014-09" db="EMBL/GenBank/DDBJ databases">
        <authorList>
            <person name="Regsiter A."/>
        </authorList>
    </citation>
    <scope>NUCLEOTIDE SEQUENCE [LARGE SCALE GENOMIC DNA]</scope>
</reference>
<dbReference type="PATRIC" id="fig|434928.28.peg.2120"/>
<reference evidence="3" key="2">
    <citation type="submission" date="2020-01" db="EMBL/GenBank/DDBJ databases">
        <authorList>
            <person name="Richard D."/>
        </authorList>
    </citation>
    <scope>NUCLEOTIDE SEQUENCE</scope>
    <source>
        <strain evidence="3">JP541</strain>
    </source>
</reference>
<organism evidence="2 4">
    <name type="scientific">Xanthomonas citri pv. citri</name>
    <dbReference type="NCBI Taxonomy" id="611301"/>
    <lineage>
        <taxon>Bacteria</taxon>
        <taxon>Pseudomonadati</taxon>
        <taxon>Pseudomonadota</taxon>
        <taxon>Gammaproteobacteria</taxon>
        <taxon>Lysobacterales</taxon>
        <taxon>Lysobacteraceae</taxon>
        <taxon>Xanthomonas</taxon>
    </lineage>
</organism>
<proteinExistence type="predicted"/>
<name>A0A0U5FGI1_XANCI</name>
<keyword evidence="4" id="KW-1185">Reference proteome</keyword>
<dbReference type="InterPro" id="IPR001387">
    <property type="entry name" value="Cro/C1-type_HTH"/>
</dbReference>
<feature type="domain" description="HTH cro/C1-type" evidence="1">
    <location>
        <begin position="8"/>
        <end position="53"/>
    </location>
</feature>
<dbReference type="EMBL" id="JAABFR010002591">
    <property type="protein sequence ID" value="MBD4340429.1"/>
    <property type="molecule type" value="Genomic_DNA"/>
</dbReference>
<dbReference type="PROSITE" id="PS50943">
    <property type="entry name" value="HTH_CROC1"/>
    <property type="match status" value="1"/>
</dbReference>
<dbReference type="KEGG" id="xcm:J164_02070"/>
<dbReference type="CDD" id="cd00093">
    <property type="entry name" value="HTH_XRE"/>
    <property type="match status" value="1"/>
</dbReference>
<evidence type="ECO:0000313" key="4">
    <source>
        <dbReference type="Proteomes" id="UP000052230"/>
    </source>
</evidence>
<comment type="caution">
    <text evidence="2">The sequence shown here is derived from an EMBL/GenBank/DDBJ whole genome shotgun (WGS) entry which is preliminary data.</text>
</comment>
<protein>
    <submittedName>
        <fullName evidence="3">Helix-turn-helix domain-containing protein</fullName>
    </submittedName>
    <submittedName>
        <fullName evidence="2">Transcriptional regulator</fullName>
    </submittedName>
</protein>
<dbReference type="KEGG" id="xcn:J169_02079"/>
<dbReference type="InterPro" id="IPR010982">
    <property type="entry name" value="Lambda_DNA-bd_dom_sf"/>
</dbReference>
<dbReference type="Proteomes" id="UP000052230">
    <property type="component" value="Unassembled WGS sequence"/>
</dbReference>
<dbReference type="Pfam" id="PF01381">
    <property type="entry name" value="HTH_3"/>
    <property type="match status" value="1"/>
</dbReference>
<dbReference type="Proteomes" id="UP000653002">
    <property type="component" value="Unassembled WGS sequence"/>
</dbReference>
<evidence type="ECO:0000259" key="1">
    <source>
        <dbReference type="PROSITE" id="PS50943"/>
    </source>
</evidence>
<evidence type="ECO:0000313" key="3">
    <source>
        <dbReference type="EMBL" id="MBD4340429.1"/>
    </source>
</evidence>
<dbReference type="RefSeq" id="WP_011051235.1">
    <property type="nucleotide sequence ID" value="NZ_CAVLHR010000001.1"/>
</dbReference>
<gene>
    <name evidence="3" type="ORF">GUH15_31195</name>
    <name evidence="2" type="ORF">XAC3562_340004</name>
</gene>
<dbReference type="SUPFAM" id="SSF47413">
    <property type="entry name" value="lambda repressor-like DNA-binding domains"/>
    <property type="match status" value="1"/>
</dbReference>
<dbReference type="GO" id="GO:0003677">
    <property type="term" value="F:DNA binding"/>
    <property type="evidence" value="ECO:0007669"/>
    <property type="project" value="InterPro"/>
</dbReference>
<dbReference type="KEGG" id="xcw:J162_02072"/>
<dbReference type="OMA" id="QFEWLAT"/>
<evidence type="ECO:0000313" key="2">
    <source>
        <dbReference type="EMBL" id="CEG16245.1"/>
    </source>
</evidence>